<evidence type="ECO:0000313" key="2">
    <source>
        <dbReference type="EMBL" id="KAE8699788.1"/>
    </source>
</evidence>
<name>A0A6A3A6J1_HIBSY</name>
<evidence type="ECO:0000313" key="3">
    <source>
        <dbReference type="Proteomes" id="UP000436088"/>
    </source>
</evidence>
<keyword evidence="3" id="KW-1185">Reference proteome</keyword>
<evidence type="ECO:0000256" key="1">
    <source>
        <dbReference type="SAM" id="MobiDB-lite"/>
    </source>
</evidence>
<dbReference type="InterPro" id="IPR012340">
    <property type="entry name" value="NA-bd_OB-fold"/>
</dbReference>
<sequence>MSKNKGEKEKDLKQVENKAEEDKQELICKTDGQEYASVVGMLSIDGIKWLCYIPARCAKGLCVFKLTAVPKEVELYEGIDGEDAGTADECIELEDEYIDRI</sequence>
<dbReference type="Proteomes" id="UP000436088">
    <property type="component" value="Unassembled WGS sequence"/>
</dbReference>
<organism evidence="2 3">
    <name type="scientific">Hibiscus syriacus</name>
    <name type="common">Rose of Sharon</name>
    <dbReference type="NCBI Taxonomy" id="106335"/>
    <lineage>
        <taxon>Eukaryota</taxon>
        <taxon>Viridiplantae</taxon>
        <taxon>Streptophyta</taxon>
        <taxon>Embryophyta</taxon>
        <taxon>Tracheophyta</taxon>
        <taxon>Spermatophyta</taxon>
        <taxon>Magnoliopsida</taxon>
        <taxon>eudicotyledons</taxon>
        <taxon>Gunneridae</taxon>
        <taxon>Pentapetalae</taxon>
        <taxon>rosids</taxon>
        <taxon>malvids</taxon>
        <taxon>Malvales</taxon>
        <taxon>Malvaceae</taxon>
        <taxon>Malvoideae</taxon>
        <taxon>Hibiscus</taxon>
    </lineage>
</organism>
<reference evidence="2" key="1">
    <citation type="submission" date="2019-09" db="EMBL/GenBank/DDBJ databases">
        <title>Draft genome information of white flower Hibiscus syriacus.</title>
        <authorList>
            <person name="Kim Y.-M."/>
        </authorList>
    </citation>
    <scope>NUCLEOTIDE SEQUENCE [LARGE SCALE GENOMIC DNA]</scope>
    <source>
        <strain evidence="2">YM2019G1</strain>
    </source>
</reference>
<protein>
    <submittedName>
        <fullName evidence="2">Uncharacterized protein</fullName>
    </submittedName>
</protein>
<dbReference type="AlphaFoldDB" id="A0A6A3A6J1"/>
<accession>A0A6A3A6J1</accession>
<gene>
    <name evidence="2" type="ORF">F3Y22_tig00110570pilonHSYRG00213</name>
</gene>
<comment type="caution">
    <text evidence="2">The sequence shown here is derived from an EMBL/GenBank/DDBJ whole genome shotgun (WGS) entry which is preliminary data.</text>
</comment>
<dbReference type="EMBL" id="VEPZ02001034">
    <property type="protein sequence ID" value="KAE8699788.1"/>
    <property type="molecule type" value="Genomic_DNA"/>
</dbReference>
<feature type="region of interest" description="Disordered" evidence="1">
    <location>
        <begin position="1"/>
        <end position="23"/>
    </location>
</feature>
<dbReference type="Gene3D" id="2.40.50.140">
    <property type="entry name" value="Nucleic acid-binding proteins"/>
    <property type="match status" value="1"/>
</dbReference>
<proteinExistence type="predicted"/>